<dbReference type="InterPro" id="IPR017937">
    <property type="entry name" value="Thioredoxin_CS"/>
</dbReference>
<feature type="domain" description="Thioredoxin" evidence="3">
    <location>
        <begin position="13"/>
        <end position="151"/>
    </location>
</feature>
<evidence type="ECO:0000259" key="3">
    <source>
        <dbReference type="PROSITE" id="PS51352"/>
    </source>
</evidence>
<accession>A0AAE9YA87</accession>
<evidence type="ECO:0000313" key="5">
    <source>
        <dbReference type="Proteomes" id="UP001216390"/>
    </source>
</evidence>
<protein>
    <submittedName>
        <fullName evidence="4">TlpA disulfide reductase family protein</fullName>
    </submittedName>
</protein>
<dbReference type="PROSITE" id="PS00194">
    <property type="entry name" value="THIOREDOXIN_1"/>
    <property type="match status" value="1"/>
</dbReference>
<dbReference type="GO" id="GO:0017004">
    <property type="term" value="P:cytochrome complex assembly"/>
    <property type="evidence" value="ECO:0007669"/>
    <property type="project" value="UniProtKB-KW"/>
</dbReference>
<dbReference type="Pfam" id="PF08534">
    <property type="entry name" value="Redoxin"/>
    <property type="match status" value="1"/>
</dbReference>
<organism evidence="4 5">
    <name type="scientific">Iamia majanohamensis</name>
    <dbReference type="NCBI Taxonomy" id="467976"/>
    <lineage>
        <taxon>Bacteria</taxon>
        <taxon>Bacillati</taxon>
        <taxon>Actinomycetota</taxon>
        <taxon>Acidimicrobiia</taxon>
        <taxon>Acidimicrobiales</taxon>
        <taxon>Iamiaceae</taxon>
        <taxon>Iamia</taxon>
    </lineage>
</organism>
<gene>
    <name evidence="4" type="ORF">PO878_01680</name>
</gene>
<evidence type="ECO:0000256" key="1">
    <source>
        <dbReference type="ARBA" id="ARBA00004196"/>
    </source>
</evidence>
<dbReference type="InterPro" id="IPR036249">
    <property type="entry name" value="Thioredoxin-like_sf"/>
</dbReference>
<dbReference type="PANTHER" id="PTHR42852:SF13">
    <property type="entry name" value="PROTEIN DIPZ"/>
    <property type="match status" value="1"/>
</dbReference>
<dbReference type="RefSeq" id="WP_272736949.1">
    <property type="nucleotide sequence ID" value="NZ_CP116942.1"/>
</dbReference>
<keyword evidence="2" id="KW-0201">Cytochrome c-type biogenesis</keyword>
<sequence>MALALVVAACGGGGGGATLPEVTLDRLDGSGSVDLAEPDGTPRVVNLWATWCVPCRRELPAFDEVAAAAGDEVEILGVNVGDGPDAASELVDELGLTFPQLLDRDAEVTAALEVTNMPSTAFVDGDGEVVEVHAGALDAEELRAAIAEDLGVEVPAG</sequence>
<comment type="subcellular location">
    <subcellularLocation>
        <location evidence="1">Cell envelope</location>
    </subcellularLocation>
</comment>
<reference evidence="4" key="1">
    <citation type="submission" date="2023-01" db="EMBL/GenBank/DDBJ databases">
        <title>The diversity of Class Acidimicrobiia in South China Sea sediment environments and the proposal of Iamia marina sp. nov., a novel species of the genus Iamia.</title>
        <authorList>
            <person name="He Y."/>
            <person name="Tian X."/>
        </authorList>
    </citation>
    <scope>NUCLEOTIDE SEQUENCE</scope>
    <source>
        <strain evidence="4">DSM 19957</strain>
    </source>
</reference>
<dbReference type="AlphaFoldDB" id="A0AAE9YA87"/>
<evidence type="ECO:0000256" key="2">
    <source>
        <dbReference type="ARBA" id="ARBA00022748"/>
    </source>
</evidence>
<dbReference type="Proteomes" id="UP001216390">
    <property type="component" value="Chromosome"/>
</dbReference>
<dbReference type="KEGG" id="ima:PO878_01680"/>
<dbReference type="CDD" id="cd02966">
    <property type="entry name" value="TlpA_like_family"/>
    <property type="match status" value="1"/>
</dbReference>
<dbReference type="InterPro" id="IPR050553">
    <property type="entry name" value="Thioredoxin_ResA/DsbE_sf"/>
</dbReference>
<dbReference type="GO" id="GO:0030313">
    <property type="term" value="C:cell envelope"/>
    <property type="evidence" value="ECO:0007669"/>
    <property type="project" value="UniProtKB-SubCell"/>
</dbReference>
<dbReference type="SUPFAM" id="SSF52833">
    <property type="entry name" value="Thioredoxin-like"/>
    <property type="match status" value="1"/>
</dbReference>
<dbReference type="PANTHER" id="PTHR42852">
    <property type="entry name" value="THIOL:DISULFIDE INTERCHANGE PROTEIN DSBE"/>
    <property type="match status" value="1"/>
</dbReference>
<name>A0AAE9YA87_9ACTN</name>
<keyword evidence="5" id="KW-1185">Reference proteome</keyword>
<dbReference type="PROSITE" id="PS51352">
    <property type="entry name" value="THIOREDOXIN_2"/>
    <property type="match status" value="1"/>
</dbReference>
<dbReference type="InterPro" id="IPR013740">
    <property type="entry name" value="Redoxin"/>
</dbReference>
<dbReference type="Gene3D" id="3.40.30.10">
    <property type="entry name" value="Glutaredoxin"/>
    <property type="match status" value="1"/>
</dbReference>
<dbReference type="EMBL" id="CP116942">
    <property type="protein sequence ID" value="WCO67428.1"/>
    <property type="molecule type" value="Genomic_DNA"/>
</dbReference>
<proteinExistence type="predicted"/>
<evidence type="ECO:0000313" key="4">
    <source>
        <dbReference type="EMBL" id="WCO67428.1"/>
    </source>
</evidence>
<dbReference type="GO" id="GO:0016491">
    <property type="term" value="F:oxidoreductase activity"/>
    <property type="evidence" value="ECO:0007669"/>
    <property type="project" value="InterPro"/>
</dbReference>
<dbReference type="InterPro" id="IPR013766">
    <property type="entry name" value="Thioredoxin_domain"/>
</dbReference>